<evidence type="ECO:0000256" key="5">
    <source>
        <dbReference type="ARBA" id="ARBA00023002"/>
    </source>
</evidence>
<evidence type="ECO:0000313" key="10">
    <source>
        <dbReference type="EMBL" id="QLG29229.1"/>
    </source>
</evidence>
<dbReference type="InterPro" id="IPR036503">
    <property type="entry name" value="Ald_Fedxn_OxRdtase_N_sf"/>
</dbReference>
<dbReference type="GO" id="GO:0051539">
    <property type="term" value="F:4 iron, 4 sulfur cluster binding"/>
    <property type="evidence" value="ECO:0007669"/>
    <property type="project" value="UniProtKB-KW"/>
</dbReference>
<evidence type="ECO:0000256" key="6">
    <source>
        <dbReference type="ARBA" id="ARBA00023004"/>
    </source>
</evidence>
<keyword evidence="6" id="KW-0408">Iron</keyword>
<dbReference type="GeneID" id="56030683"/>
<proteinExistence type="inferred from homology"/>
<keyword evidence="5" id="KW-0560">Oxidoreductase</keyword>
<dbReference type="Pfam" id="PF01314">
    <property type="entry name" value="AFOR_C"/>
    <property type="match status" value="1"/>
</dbReference>
<reference evidence="10 11" key="1">
    <citation type="submission" date="2020-07" db="EMBL/GenBank/DDBJ databases">
        <title>Gai3-2, isolated from salt lake.</title>
        <authorList>
            <person name="Cui H."/>
            <person name="Shi X."/>
        </authorList>
    </citation>
    <scope>NUCLEOTIDE SEQUENCE [LARGE SCALE GENOMIC DNA]</scope>
    <source>
        <strain evidence="10 11">Gai3-2</strain>
    </source>
</reference>
<evidence type="ECO:0000256" key="1">
    <source>
        <dbReference type="ARBA" id="ARBA00001966"/>
    </source>
</evidence>
<dbReference type="Gene3D" id="1.10.569.10">
    <property type="entry name" value="Aldehyde Ferredoxin Oxidoreductase Protein, subunit A, domain 2"/>
    <property type="match status" value="1"/>
</dbReference>
<dbReference type="Proteomes" id="UP000509750">
    <property type="component" value="Chromosome"/>
</dbReference>
<dbReference type="Gene3D" id="3.60.9.10">
    <property type="entry name" value="Aldehyde ferredoxin oxidoreductase, N-terminal domain"/>
    <property type="match status" value="1"/>
</dbReference>
<accession>A0A7D5GZ51</accession>
<keyword evidence="4" id="KW-0479">Metal-binding</keyword>
<gene>
    <name evidence="10" type="ORF">HUG10_17580</name>
</gene>
<dbReference type="InterPro" id="IPR013984">
    <property type="entry name" value="Ald_Fedxn_OxRdtase_dom2"/>
</dbReference>
<keyword evidence="7" id="KW-0411">Iron-sulfur</keyword>
<comment type="similarity">
    <text evidence="2">Belongs to the AOR/FOR family.</text>
</comment>
<keyword evidence="11" id="KW-1185">Reference proteome</keyword>
<protein>
    <submittedName>
        <fullName evidence="10">Aldehyde ferredoxin oxidoreductase</fullName>
    </submittedName>
</protein>
<dbReference type="Pfam" id="PF02730">
    <property type="entry name" value="AFOR_N"/>
    <property type="match status" value="1"/>
</dbReference>
<name>A0A7D5GZ51_9EURY</name>
<dbReference type="OrthoDB" id="30771at2157"/>
<evidence type="ECO:0000256" key="4">
    <source>
        <dbReference type="ARBA" id="ARBA00022723"/>
    </source>
</evidence>
<dbReference type="GO" id="GO:0046872">
    <property type="term" value="F:metal ion binding"/>
    <property type="evidence" value="ECO:0007669"/>
    <property type="project" value="UniProtKB-KW"/>
</dbReference>
<sequence>MLHAEGPLLTVDLDAREATTDDVDDTLARFIGGRGVNTALAYDRIPFDADPFGPENRVYLSTGPMQASRMSFTGRMAATALSPLTGGLLSSNAGGFLSRNFTGTGNAVVELVGAADELLAIHVRDDGVEFEPVPDLAGAEVPEVTEWAETEHDLEAENLACIGPAGENRVRFASVMTSETRAFGRGGLGAVLGAKNVKVLTFEGDAAPEIDVDATAMDIHREAATSEHIMKRQGTTSVTDLANEVEAFPTRYFSETSYEKAESINGDAVEDKKFKKGTCSQCAFACKLPTRDEAAGVETEGPEFETVMSFGGNCDEDDIVEVMRSNEQCDRYGLDTISAGDTVAAYLASEDAFGDTELIHELVDKIAHREGIGDTLAEGVDRVHGELGVDNWTVKGMDFPAHDGRTLNGQGLSFAVANRGADHMYATFYAYEYPLVAKEEAFDPEGLPPEKVERLVEVENTRALEDCGIICRFSRGMMTPERFEALFEADYDDLLAVGDRVVTLERRFNNERGFDRADDTLPYSLDGFHEALDEYYSVRGWTPDGTVPADAAGSAAGGASAD</sequence>
<keyword evidence="3" id="KW-0004">4Fe-4S</keyword>
<dbReference type="InterPro" id="IPR051919">
    <property type="entry name" value="W-dependent_AOR"/>
</dbReference>
<dbReference type="PANTHER" id="PTHR30038:SF7">
    <property type="entry name" value="TUNGSTEN-CONTAINING GLYCERALDEHYDE-3-PHOSPHATE:FERREDOXIN OXIDOREDUCTASE"/>
    <property type="match status" value="1"/>
</dbReference>
<feature type="domain" description="Aldehyde ferredoxin oxidoreductase N-terminal" evidence="9">
    <location>
        <begin position="6"/>
        <end position="206"/>
    </location>
</feature>
<dbReference type="SUPFAM" id="SSF56228">
    <property type="entry name" value="Aldehyde ferredoxin oxidoreductase, N-terminal domain"/>
    <property type="match status" value="1"/>
</dbReference>
<dbReference type="InterPro" id="IPR001203">
    <property type="entry name" value="OxRdtase_Ald_Fedxn_C"/>
</dbReference>
<comment type="cofactor">
    <cofactor evidence="8">
        <name>tungstopterin</name>
        <dbReference type="ChEBI" id="CHEBI:30402"/>
    </cofactor>
</comment>
<dbReference type="Gene3D" id="1.10.599.10">
    <property type="entry name" value="Aldehyde Ferredoxin Oxidoreductase Protein, subunit A, domain 3"/>
    <property type="match status" value="1"/>
</dbReference>
<dbReference type="KEGG" id="halg:HUG10_17580"/>
<dbReference type="EMBL" id="CP058529">
    <property type="protein sequence ID" value="QLG29229.1"/>
    <property type="molecule type" value="Genomic_DNA"/>
</dbReference>
<dbReference type="GO" id="GO:0016625">
    <property type="term" value="F:oxidoreductase activity, acting on the aldehyde or oxo group of donors, iron-sulfur protein as acceptor"/>
    <property type="evidence" value="ECO:0007669"/>
    <property type="project" value="InterPro"/>
</dbReference>
<evidence type="ECO:0000256" key="2">
    <source>
        <dbReference type="ARBA" id="ARBA00011032"/>
    </source>
</evidence>
<dbReference type="RefSeq" id="WP_179170803.1">
    <property type="nucleotide sequence ID" value="NZ_CP058529.1"/>
</dbReference>
<dbReference type="AlphaFoldDB" id="A0A7D5GZ51"/>
<evidence type="ECO:0000313" key="11">
    <source>
        <dbReference type="Proteomes" id="UP000509750"/>
    </source>
</evidence>
<dbReference type="SUPFAM" id="SSF48310">
    <property type="entry name" value="Aldehyde ferredoxin oxidoreductase, C-terminal domains"/>
    <property type="match status" value="1"/>
</dbReference>
<dbReference type="InterPro" id="IPR036021">
    <property type="entry name" value="Tungsten_al_ferr_oxy-like_C"/>
</dbReference>
<dbReference type="GO" id="GO:0009055">
    <property type="term" value="F:electron transfer activity"/>
    <property type="evidence" value="ECO:0007669"/>
    <property type="project" value="InterPro"/>
</dbReference>
<dbReference type="PANTHER" id="PTHR30038">
    <property type="entry name" value="ALDEHYDE FERREDOXIN OXIDOREDUCTASE"/>
    <property type="match status" value="1"/>
</dbReference>
<dbReference type="InterPro" id="IPR013983">
    <property type="entry name" value="Ald_Fedxn_OxRdtase_N"/>
</dbReference>
<evidence type="ECO:0000256" key="7">
    <source>
        <dbReference type="ARBA" id="ARBA00023014"/>
    </source>
</evidence>
<dbReference type="SMART" id="SM00790">
    <property type="entry name" value="AFOR_N"/>
    <property type="match status" value="1"/>
</dbReference>
<comment type="cofactor">
    <cofactor evidence="1">
        <name>[4Fe-4S] cluster</name>
        <dbReference type="ChEBI" id="CHEBI:49883"/>
    </cofactor>
</comment>
<organism evidence="10 11">
    <name type="scientific">Halorarum halophilum</name>
    <dbReference type="NCBI Taxonomy" id="2743090"/>
    <lineage>
        <taxon>Archaea</taxon>
        <taxon>Methanobacteriati</taxon>
        <taxon>Methanobacteriota</taxon>
        <taxon>Stenosarchaea group</taxon>
        <taxon>Halobacteria</taxon>
        <taxon>Halobacteriales</taxon>
        <taxon>Haloferacaceae</taxon>
        <taxon>Halorarum</taxon>
    </lineage>
</organism>
<evidence type="ECO:0000256" key="8">
    <source>
        <dbReference type="ARBA" id="ARBA00049934"/>
    </source>
</evidence>
<evidence type="ECO:0000259" key="9">
    <source>
        <dbReference type="SMART" id="SM00790"/>
    </source>
</evidence>
<dbReference type="InterPro" id="IPR013985">
    <property type="entry name" value="Ald_Fedxn_OxRdtase_dom3"/>
</dbReference>
<evidence type="ECO:0000256" key="3">
    <source>
        <dbReference type="ARBA" id="ARBA00022485"/>
    </source>
</evidence>